<evidence type="ECO:0000313" key="2">
    <source>
        <dbReference type="EMBL" id="GBB83837.1"/>
    </source>
</evidence>
<comment type="caution">
    <text evidence="2">The sequence shown here is derived from an EMBL/GenBank/DDBJ whole genome shotgun (WGS) entry which is preliminary data.</text>
</comment>
<protein>
    <submittedName>
        <fullName evidence="2">Uncharacterized protein</fullName>
    </submittedName>
</protein>
<evidence type="ECO:0000313" key="3">
    <source>
        <dbReference type="Proteomes" id="UP000247702"/>
    </source>
</evidence>
<feature type="region of interest" description="Disordered" evidence="1">
    <location>
        <begin position="592"/>
        <end position="620"/>
    </location>
</feature>
<accession>A0A2Z6Q221</accession>
<proteinExistence type="predicted"/>
<organism evidence="2 3">
    <name type="scientific">Rhizophagus clarus</name>
    <dbReference type="NCBI Taxonomy" id="94130"/>
    <lineage>
        <taxon>Eukaryota</taxon>
        <taxon>Fungi</taxon>
        <taxon>Fungi incertae sedis</taxon>
        <taxon>Mucoromycota</taxon>
        <taxon>Glomeromycotina</taxon>
        <taxon>Glomeromycetes</taxon>
        <taxon>Glomerales</taxon>
        <taxon>Glomeraceae</taxon>
        <taxon>Rhizophagus</taxon>
    </lineage>
</organism>
<gene>
    <name evidence="2" type="ORF">RclHR1_01050011</name>
</gene>
<reference evidence="2 3" key="1">
    <citation type="submission" date="2017-11" db="EMBL/GenBank/DDBJ databases">
        <title>The genome of Rhizophagus clarus HR1 reveals common genetic basis of auxotrophy among arbuscular mycorrhizal fungi.</title>
        <authorList>
            <person name="Kobayashi Y."/>
        </authorList>
    </citation>
    <scope>NUCLEOTIDE SEQUENCE [LARGE SCALE GENOMIC DNA]</scope>
    <source>
        <strain evidence="2 3">HR1</strain>
    </source>
</reference>
<name>A0A2Z6Q221_9GLOM</name>
<dbReference type="EMBL" id="BEXD01000058">
    <property type="protein sequence ID" value="GBB83837.1"/>
    <property type="molecule type" value="Genomic_DNA"/>
</dbReference>
<sequence length="620" mass="73001">MQSLEHELKTEIFKFTSTPFSLSLTNREWNTISKDPNARAEWLIYKYGKAHVLFHAVRLGNYFITEEVVEALLERNAIISRYFLQRLLMNFGTHDELLKRERNIHNQIDFNGIQAFQPPPWASNLSLQVFTALMTHGYNFLDDNELATRGNDMELFHFLSAGPLVINYAPQKLNQNLNEIKELILNKRFIPFPPRPKPFYEDTIEYIQLMQTYSHEEYPSRDGYENYQQLNDVSRAILIHPDLVNMWKTVGYHEICSDFNELVIQGALSNLFPRDQPDDWVRPDTNDIIKCLKQLIKVGFELSYAVIEEILYSFEHRLNDIGNLLMDSFQEIRNESKSVIASSCLIEAIKPERNHRKFVLLEFLNKYIVEQPEKAWDNALKYYNVGFKYDNSSIKIVEMRSLSIHSNIYYWILQNYGPSSEITHKCFEDIVESRIWVDIKLQEYTGIEIPENLTSEAFNSICSIYLEYCNEKVPFKGKYLQYLRLATNEEVIKPFFGISLPIIFGLKLKYKLPFSNRYELDRPKINNKLHNNKRKFNETDMNNDQPNENEMKEWFTLLEEMYYGPIHANNSDITRNFKKNFEEFWERIPSQVSAATDQSTETTSNTSKKSKLNTQVTVTS</sequence>
<dbReference type="STRING" id="94130.A0A2Z6Q221"/>
<dbReference type="Proteomes" id="UP000247702">
    <property type="component" value="Unassembled WGS sequence"/>
</dbReference>
<keyword evidence="3" id="KW-1185">Reference proteome</keyword>
<evidence type="ECO:0000256" key="1">
    <source>
        <dbReference type="SAM" id="MobiDB-lite"/>
    </source>
</evidence>
<dbReference type="AlphaFoldDB" id="A0A2Z6Q221"/>